<name>A0A9E6UMB8_9HYPH</name>
<dbReference type="InterPro" id="IPR013324">
    <property type="entry name" value="RNA_pol_sigma_r3/r4-like"/>
</dbReference>
<dbReference type="NCBIfam" id="TIGR02937">
    <property type="entry name" value="sigma70-ECF"/>
    <property type="match status" value="1"/>
</dbReference>
<keyword evidence="3" id="KW-0731">Sigma factor</keyword>
<protein>
    <submittedName>
        <fullName evidence="7">Sigma-70 family RNA polymerase sigma factor</fullName>
    </submittedName>
</protein>
<dbReference type="GO" id="GO:0016987">
    <property type="term" value="F:sigma factor activity"/>
    <property type="evidence" value="ECO:0007669"/>
    <property type="project" value="UniProtKB-KW"/>
</dbReference>
<dbReference type="Pfam" id="PF04542">
    <property type="entry name" value="Sigma70_r2"/>
    <property type="match status" value="1"/>
</dbReference>
<feature type="domain" description="RNA polymerase sigma factor 70 region 4 type 2" evidence="6">
    <location>
        <begin position="108"/>
        <end position="160"/>
    </location>
</feature>
<comment type="similarity">
    <text evidence="1">Belongs to the sigma-70 factor family. ECF subfamily.</text>
</comment>
<evidence type="ECO:0000256" key="1">
    <source>
        <dbReference type="ARBA" id="ARBA00010641"/>
    </source>
</evidence>
<dbReference type="InterPro" id="IPR014284">
    <property type="entry name" value="RNA_pol_sigma-70_dom"/>
</dbReference>
<evidence type="ECO:0000259" key="5">
    <source>
        <dbReference type="Pfam" id="PF04542"/>
    </source>
</evidence>
<dbReference type="KEGG" id="cmet:K6K41_19460"/>
<dbReference type="InterPro" id="IPR013325">
    <property type="entry name" value="RNA_pol_sigma_r2"/>
</dbReference>
<keyword evidence="4" id="KW-0804">Transcription</keyword>
<evidence type="ECO:0000256" key="4">
    <source>
        <dbReference type="ARBA" id="ARBA00023163"/>
    </source>
</evidence>
<dbReference type="AlphaFoldDB" id="A0A9E6UMB8"/>
<sequence length="167" mass="18905">MRWDLSSLFRRHSKEIVRSLRRRGFDAEAAADLTQDAFLKVLASPPAAATGTDNPRAYLFEVSRTLGLNHRRREALLPVADLGEEALAQIADPFPCAETAVYSRQCLQQMAEALGELPEKTRRAFELHHLEGRTIAEVADELGLSNSRTWELIHRAYRHLLLRVDAF</sequence>
<keyword evidence="8" id="KW-1185">Reference proteome</keyword>
<dbReference type="InterPro" id="IPR036388">
    <property type="entry name" value="WH-like_DNA-bd_sf"/>
</dbReference>
<dbReference type="PANTHER" id="PTHR43133:SF63">
    <property type="entry name" value="RNA POLYMERASE SIGMA FACTOR FECI-RELATED"/>
    <property type="match status" value="1"/>
</dbReference>
<proteinExistence type="inferred from homology"/>
<reference evidence="7" key="1">
    <citation type="submission" date="2021-08" db="EMBL/GenBank/DDBJ databases">
        <authorList>
            <person name="Zhang H."/>
            <person name="Xu M."/>
            <person name="Yu Z."/>
            <person name="Yang L."/>
            <person name="Cai Y."/>
        </authorList>
    </citation>
    <scope>NUCLEOTIDE SEQUENCE</scope>
    <source>
        <strain evidence="7">CHL1</strain>
    </source>
</reference>
<dbReference type="Proteomes" id="UP000825701">
    <property type="component" value="Chromosome"/>
</dbReference>
<dbReference type="SUPFAM" id="SSF88946">
    <property type="entry name" value="Sigma2 domain of RNA polymerase sigma factors"/>
    <property type="match status" value="1"/>
</dbReference>
<dbReference type="GO" id="GO:0003677">
    <property type="term" value="F:DNA binding"/>
    <property type="evidence" value="ECO:0007669"/>
    <property type="project" value="InterPro"/>
</dbReference>
<dbReference type="EMBL" id="CP081869">
    <property type="protein sequence ID" value="QZN99028.1"/>
    <property type="molecule type" value="Genomic_DNA"/>
</dbReference>
<evidence type="ECO:0000256" key="2">
    <source>
        <dbReference type="ARBA" id="ARBA00023015"/>
    </source>
</evidence>
<keyword evidence="2" id="KW-0805">Transcription regulation</keyword>
<evidence type="ECO:0000313" key="8">
    <source>
        <dbReference type="Proteomes" id="UP000825701"/>
    </source>
</evidence>
<evidence type="ECO:0000313" key="7">
    <source>
        <dbReference type="EMBL" id="QZN99028.1"/>
    </source>
</evidence>
<dbReference type="RefSeq" id="WP_261402050.1">
    <property type="nucleotide sequence ID" value="NZ_CP081869.1"/>
</dbReference>
<dbReference type="InterPro" id="IPR007627">
    <property type="entry name" value="RNA_pol_sigma70_r2"/>
</dbReference>
<dbReference type="GO" id="GO:0006352">
    <property type="term" value="P:DNA-templated transcription initiation"/>
    <property type="evidence" value="ECO:0007669"/>
    <property type="project" value="InterPro"/>
</dbReference>
<dbReference type="InterPro" id="IPR039425">
    <property type="entry name" value="RNA_pol_sigma-70-like"/>
</dbReference>
<evidence type="ECO:0000256" key="3">
    <source>
        <dbReference type="ARBA" id="ARBA00023082"/>
    </source>
</evidence>
<dbReference type="PANTHER" id="PTHR43133">
    <property type="entry name" value="RNA POLYMERASE ECF-TYPE SIGMA FACTO"/>
    <property type="match status" value="1"/>
</dbReference>
<dbReference type="InterPro" id="IPR013249">
    <property type="entry name" value="RNA_pol_sigma70_r4_t2"/>
</dbReference>
<gene>
    <name evidence="7" type="ORF">K6K41_19460</name>
</gene>
<organism evidence="7 8">
    <name type="scientific">Chenggangzhangella methanolivorans</name>
    <dbReference type="NCBI Taxonomy" id="1437009"/>
    <lineage>
        <taxon>Bacteria</taxon>
        <taxon>Pseudomonadati</taxon>
        <taxon>Pseudomonadota</taxon>
        <taxon>Alphaproteobacteria</taxon>
        <taxon>Hyphomicrobiales</taxon>
        <taxon>Methylopilaceae</taxon>
        <taxon>Chenggangzhangella</taxon>
    </lineage>
</organism>
<evidence type="ECO:0000259" key="6">
    <source>
        <dbReference type="Pfam" id="PF08281"/>
    </source>
</evidence>
<accession>A0A9E6UMB8</accession>
<feature type="domain" description="RNA polymerase sigma-70 region 2" evidence="5">
    <location>
        <begin position="8"/>
        <end position="75"/>
    </location>
</feature>
<dbReference type="Gene3D" id="1.10.1740.10">
    <property type="match status" value="1"/>
</dbReference>
<dbReference type="Gene3D" id="1.10.10.10">
    <property type="entry name" value="Winged helix-like DNA-binding domain superfamily/Winged helix DNA-binding domain"/>
    <property type="match status" value="1"/>
</dbReference>
<dbReference type="Pfam" id="PF08281">
    <property type="entry name" value="Sigma70_r4_2"/>
    <property type="match status" value="1"/>
</dbReference>
<dbReference type="SUPFAM" id="SSF88659">
    <property type="entry name" value="Sigma3 and sigma4 domains of RNA polymerase sigma factors"/>
    <property type="match status" value="1"/>
</dbReference>
<dbReference type="CDD" id="cd06171">
    <property type="entry name" value="Sigma70_r4"/>
    <property type="match status" value="1"/>
</dbReference>